<proteinExistence type="predicted"/>
<comment type="caution">
    <text evidence="2">The sequence shown here is derived from an EMBL/GenBank/DDBJ whole genome shotgun (WGS) entry which is preliminary data.</text>
</comment>
<feature type="domain" description="Peptidase C39-like" evidence="1">
    <location>
        <begin position="101"/>
        <end position="234"/>
    </location>
</feature>
<dbReference type="Pfam" id="PF13529">
    <property type="entry name" value="Peptidase_C39_2"/>
    <property type="match status" value="1"/>
</dbReference>
<evidence type="ECO:0000313" key="2">
    <source>
        <dbReference type="EMBL" id="MBC5629107.1"/>
    </source>
</evidence>
<gene>
    <name evidence="2" type="ORF">H8S20_09405</name>
</gene>
<organism evidence="2 3">
    <name type="scientific">Clostridium hominis</name>
    <dbReference type="NCBI Taxonomy" id="2763036"/>
    <lineage>
        <taxon>Bacteria</taxon>
        <taxon>Bacillati</taxon>
        <taxon>Bacillota</taxon>
        <taxon>Clostridia</taxon>
        <taxon>Eubacteriales</taxon>
        <taxon>Clostridiaceae</taxon>
        <taxon>Clostridium</taxon>
    </lineage>
</organism>
<accession>A0ABR7DCN2</accession>
<evidence type="ECO:0000259" key="1">
    <source>
        <dbReference type="Pfam" id="PF13529"/>
    </source>
</evidence>
<reference evidence="2 3" key="1">
    <citation type="submission" date="2020-08" db="EMBL/GenBank/DDBJ databases">
        <title>Genome public.</title>
        <authorList>
            <person name="Liu C."/>
            <person name="Sun Q."/>
        </authorList>
    </citation>
    <scope>NUCLEOTIDE SEQUENCE [LARGE SCALE GENOMIC DNA]</scope>
    <source>
        <strain evidence="2 3">NSJ-6</strain>
    </source>
</reference>
<name>A0ABR7DCN2_9CLOT</name>
<evidence type="ECO:0000313" key="3">
    <source>
        <dbReference type="Proteomes" id="UP000596929"/>
    </source>
</evidence>
<dbReference type="EMBL" id="JACOOO010000016">
    <property type="protein sequence ID" value="MBC5629107.1"/>
    <property type="molecule type" value="Genomic_DNA"/>
</dbReference>
<dbReference type="InterPro" id="IPR039564">
    <property type="entry name" value="Peptidase_C39-like"/>
</dbReference>
<sequence length="262" mass="29783">MIFGSNSKKEEYQKIEETDYLSKIPEEVRNSSDQLIKSLLEKVNEYPDVITILNNIEEYPRELLEFAEKKDEAIEFVANYPNYYETKNEKISIKKEYKKGKIPHFIQWDERWGYEKYGSEYMAISGCGPTSLAMVVVGLTGNTNINPKVIAEFSEENGYVVDGVGSAWTLMSDGAENFGLRSEELPLSEDFIIDTLKSGQPIIASMGPGTFTTSGHFVVLTGVDKNNRIIINDSDSKIRSEQTWDVDVFMKEADNLWTFTVM</sequence>
<dbReference type="Gene3D" id="3.90.70.10">
    <property type="entry name" value="Cysteine proteinases"/>
    <property type="match status" value="1"/>
</dbReference>
<keyword evidence="3" id="KW-1185">Reference proteome</keyword>
<protein>
    <submittedName>
        <fullName evidence="2">C39 family peptidase</fullName>
    </submittedName>
</protein>
<dbReference type="Proteomes" id="UP000596929">
    <property type="component" value="Unassembled WGS sequence"/>
</dbReference>